<dbReference type="Proteomes" id="UP000614714">
    <property type="component" value="Unassembled WGS sequence"/>
</dbReference>
<evidence type="ECO:0000313" key="2">
    <source>
        <dbReference type="Proteomes" id="UP000614714"/>
    </source>
</evidence>
<gene>
    <name evidence="1" type="ORF">JFN91_01315</name>
</gene>
<dbReference type="RefSeq" id="WP_199387416.1">
    <property type="nucleotide sequence ID" value="NZ_JAEMHL010000001.1"/>
</dbReference>
<keyword evidence="2" id="KW-1185">Reference proteome</keyword>
<accession>A0ABS0Y9P6</accession>
<proteinExistence type="predicted"/>
<evidence type="ECO:0000313" key="1">
    <source>
        <dbReference type="EMBL" id="MBJ6748844.1"/>
    </source>
</evidence>
<protein>
    <submittedName>
        <fullName evidence="1">Uncharacterized protein</fullName>
    </submittedName>
</protein>
<name>A0ABS0Y9P6_9BACT</name>
<organism evidence="1 2">
    <name type="scientific">Geomonas anaerohicana</name>
    <dbReference type="NCBI Taxonomy" id="2798583"/>
    <lineage>
        <taxon>Bacteria</taxon>
        <taxon>Pseudomonadati</taxon>
        <taxon>Thermodesulfobacteriota</taxon>
        <taxon>Desulfuromonadia</taxon>
        <taxon>Geobacterales</taxon>
        <taxon>Geobacteraceae</taxon>
        <taxon>Geomonas</taxon>
    </lineage>
</organism>
<reference evidence="1 2" key="1">
    <citation type="submission" date="2020-12" db="EMBL/GenBank/DDBJ databases">
        <title>Geomonas sp. Red421, isolated from paddy soil.</title>
        <authorList>
            <person name="Xu Z."/>
            <person name="Zhang Z."/>
            <person name="Masuda Y."/>
            <person name="Itoh H."/>
            <person name="Senoo K."/>
        </authorList>
    </citation>
    <scope>NUCLEOTIDE SEQUENCE [LARGE SCALE GENOMIC DNA]</scope>
    <source>
        <strain evidence="1 2">Red421</strain>
    </source>
</reference>
<comment type="caution">
    <text evidence="1">The sequence shown here is derived from an EMBL/GenBank/DDBJ whole genome shotgun (WGS) entry which is preliminary data.</text>
</comment>
<sequence length="102" mass="11242">MLNKLAGIQGKLNNIGDEVYQTWSYEQRHEEIAKLVQGYQNGLPIQILCQLSASIAGGVAEAAEHLAILISRRERKAMVNRESGSDKALQDLLQATLLPARN</sequence>
<dbReference type="EMBL" id="JAEMHL010000001">
    <property type="protein sequence ID" value="MBJ6748844.1"/>
    <property type="molecule type" value="Genomic_DNA"/>
</dbReference>